<proteinExistence type="predicted"/>
<sequence>MSEAQPTSNITYEATLNAAASASRFPAGAFLDYAGLKKILEALAEMYATGDRAAEGLAYASLATTGRDAAAAVKRAPSSFQVSSHEAFLEKLDGELAKCDDFAHREVVKVKRELAELESGGSRPRSGSLDGDPEEVEGWRVDAVGQHFLEVEKYVNVNVTAVRKMLRKHDAVLPQRPIAAFYTARMHDMRWVQTDYSSVLVRLSRLYESKTQAAPPATDWGGVTAFVRATTKYWVRSEDLSAVKLEIGKHLPVLLCGGKGEGIMPDSQLVNSVYLDSPALELYHGRLNKTPGAVALRLRWYGTGEPTLVFVERKTHRDSWTGDGSVKERFVVTPDEVLPLLRGEFDPRAPRKKPYAPHELALCDEVQGLIARKHLVPTIRSQCHRVAYQLAHSNSVRCSIDTNLTLVNEIQKAEFDPLDDHTRKEPTLLRWYRDATKGIPAHEITRFPFAVLELKLALAEGEDQPEWTKPLVDSLELAPVNKFSKFIHACATLLPDEVQAMPYWIDDPALRDSIKATNSTLLKAEDQVGYTQTEAGRIEAWTNPSQQWARPDLLGPTRQVPQRETCFGRDTDVRGGMQKPLVRQKLEPKLIFATERTFVHWLHASVVFLTFGAGAMAVADGAAGTAAERSRAWVVAVALSVGSIAINIFALYNYKWRLGRIRSREPVEWGDPRGPAVLGSILIALLSLSLVLNTRRLMAGEI</sequence>
<keyword evidence="5 6" id="KW-0472">Membrane</keyword>
<keyword evidence="9" id="KW-1185">Reference proteome</keyword>
<evidence type="ECO:0000256" key="4">
    <source>
        <dbReference type="ARBA" id="ARBA00022989"/>
    </source>
</evidence>
<dbReference type="CDD" id="cd14447">
    <property type="entry name" value="SPX"/>
    <property type="match status" value="1"/>
</dbReference>
<evidence type="ECO:0000256" key="1">
    <source>
        <dbReference type="ARBA" id="ARBA00004128"/>
    </source>
</evidence>
<dbReference type="PANTHER" id="PTHR46140:SF1">
    <property type="entry name" value="VACUOLAR TRANSPORTER CHAPERONE COMPLEX SUBUNIT 4-RELATED"/>
    <property type="match status" value="1"/>
</dbReference>
<feature type="transmembrane region" description="Helical" evidence="6">
    <location>
        <begin position="631"/>
        <end position="654"/>
    </location>
</feature>
<feature type="transmembrane region" description="Helical" evidence="6">
    <location>
        <begin position="674"/>
        <end position="692"/>
    </location>
</feature>
<dbReference type="InterPro" id="IPR051572">
    <property type="entry name" value="VTC_Complex_Subunit"/>
</dbReference>
<comment type="caution">
    <text evidence="8">The sequence shown here is derived from an EMBL/GenBank/DDBJ whole genome shotgun (WGS) entry which is preliminary data.</text>
</comment>
<dbReference type="Gene3D" id="3.20.100.30">
    <property type="entry name" value="VTC, catalytic tunnel domain"/>
    <property type="match status" value="1"/>
</dbReference>
<dbReference type="GO" id="GO:0005774">
    <property type="term" value="C:vacuolar membrane"/>
    <property type="evidence" value="ECO:0007669"/>
    <property type="project" value="UniProtKB-SubCell"/>
</dbReference>
<evidence type="ECO:0000259" key="7">
    <source>
        <dbReference type="PROSITE" id="PS51382"/>
    </source>
</evidence>
<dbReference type="Pfam" id="PF02656">
    <property type="entry name" value="DUF202"/>
    <property type="match status" value="1"/>
</dbReference>
<gene>
    <name evidence="8" type="ORF">PECAL_4P26610</name>
</gene>
<dbReference type="AlphaFoldDB" id="A0A8J2SUX3"/>
<evidence type="ECO:0000313" key="8">
    <source>
        <dbReference type="EMBL" id="CAH0375331.1"/>
    </source>
</evidence>
<reference evidence="8" key="1">
    <citation type="submission" date="2021-11" db="EMBL/GenBank/DDBJ databases">
        <authorList>
            <consortium name="Genoscope - CEA"/>
            <person name="William W."/>
        </authorList>
    </citation>
    <scope>NUCLEOTIDE SEQUENCE</scope>
</reference>
<feature type="domain" description="SPX" evidence="7">
    <location>
        <begin position="10"/>
        <end position="183"/>
    </location>
</feature>
<dbReference type="OrthoDB" id="6493944at2759"/>
<dbReference type="InterPro" id="IPR042267">
    <property type="entry name" value="VTC_sf"/>
</dbReference>
<evidence type="ECO:0000256" key="3">
    <source>
        <dbReference type="ARBA" id="ARBA00022692"/>
    </source>
</evidence>
<dbReference type="Proteomes" id="UP000789595">
    <property type="component" value="Unassembled WGS sequence"/>
</dbReference>
<accession>A0A8J2SUX3</accession>
<feature type="transmembrane region" description="Helical" evidence="6">
    <location>
        <begin position="598"/>
        <end position="619"/>
    </location>
</feature>
<keyword evidence="3 6" id="KW-0812">Transmembrane</keyword>
<dbReference type="EMBL" id="CAKKNE010000004">
    <property type="protein sequence ID" value="CAH0375331.1"/>
    <property type="molecule type" value="Genomic_DNA"/>
</dbReference>
<organism evidence="8 9">
    <name type="scientific">Pelagomonas calceolata</name>
    <dbReference type="NCBI Taxonomy" id="35677"/>
    <lineage>
        <taxon>Eukaryota</taxon>
        <taxon>Sar</taxon>
        <taxon>Stramenopiles</taxon>
        <taxon>Ochrophyta</taxon>
        <taxon>Pelagophyceae</taxon>
        <taxon>Pelagomonadales</taxon>
        <taxon>Pelagomonadaceae</taxon>
        <taxon>Pelagomonas</taxon>
    </lineage>
</organism>
<dbReference type="InterPro" id="IPR018966">
    <property type="entry name" value="VTC_domain"/>
</dbReference>
<name>A0A8J2SUX3_9STRA</name>
<keyword evidence="2" id="KW-0926">Vacuole</keyword>
<evidence type="ECO:0000313" key="9">
    <source>
        <dbReference type="Proteomes" id="UP000789595"/>
    </source>
</evidence>
<dbReference type="PROSITE" id="PS51382">
    <property type="entry name" value="SPX"/>
    <property type="match status" value="1"/>
</dbReference>
<evidence type="ECO:0000256" key="5">
    <source>
        <dbReference type="ARBA" id="ARBA00023136"/>
    </source>
</evidence>
<evidence type="ECO:0000256" key="2">
    <source>
        <dbReference type="ARBA" id="ARBA00022554"/>
    </source>
</evidence>
<evidence type="ECO:0000256" key="6">
    <source>
        <dbReference type="SAM" id="Phobius"/>
    </source>
</evidence>
<dbReference type="Pfam" id="PF09359">
    <property type="entry name" value="VTC"/>
    <property type="match status" value="1"/>
</dbReference>
<dbReference type="InterPro" id="IPR004331">
    <property type="entry name" value="SPX_dom"/>
</dbReference>
<comment type="subcellular location">
    <subcellularLocation>
        <location evidence="1">Vacuole membrane</location>
        <topology evidence="1">Multi-pass membrane protein</topology>
    </subcellularLocation>
</comment>
<dbReference type="PANTHER" id="PTHR46140">
    <property type="entry name" value="VACUOLAR TRANSPORTER CHAPERONE 1-RELATED"/>
    <property type="match status" value="1"/>
</dbReference>
<keyword evidence="4 6" id="KW-1133">Transmembrane helix</keyword>
<protein>
    <recommendedName>
        <fullName evidence="7">SPX domain-containing protein</fullName>
    </recommendedName>
</protein>
<dbReference type="InterPro" id="IPR003807">
    <property type="entry name" value="DUF202"/>
</dbReference>
<dbReference type="GO" id="GO:0006799">
    <property type="term" value="P:polyphosphate biosynthetic process"/>
    <property type="evidence" value="ECO:0007669"/>
    <property type="project" value="UniProtKB-ARBA"/>
</dbReference>